<keyword evidence="2" id="KW-1133">Transmembrane helix</keyword>
<dbReference type="InParanoid" id="A0A0N7KPQ9"/>
<gene>
    <name evidence="3" type="ordered locus">Os08g0360201</name>
    <name evidence="3" type="ORF">OSNPB_080360201</name>
</gene>
<proteinExistence type="predicted"/>
<name>A0A0N7KPQ9_ORYSJ</name>
<reference evidence="4" key="1">
    <citation type="journal article" date="2005" name="Nature">
        <title>The map-based sequence of the rice genome.</title>
        <authorList>
            <consortium name="International rice genome sequencing project (IRGSP)"/>
            <person name="Matsumoto T."/>
            <person name="Wu J."/>
            <person name="Kanamori H."/>
            <person name="Katayose Y."/>
            <person name="Fujisawa M."/>
            <person name="Namiki N."/>
            <person name="Mizuno H."/>
            <person name="Yamamoto K."/>
            <person name="Antonio B.A."/>
            <person name="Baba T."/>
            <person name="Sakata K."/>
            <person name="Nagamura Y."/>
            <person name="Aoki H."/>
            <person name="Arikawa K."/>
            <person name="Arita K."/>
            <person name="Bito T."/>
            <person name="Chiden Y."/>
            <person name="Fujitsuka N."/>
            <person name="Fukunaka R."/>
            <person name="Hamada M."/>
            <person name="Harada C."/>
            <person name="Hayashi A."/>
            <person name="Hijishita S."/>
            <person name="Honda M."/>
            <person name="Hosokawa S."/>
            <person name="Ichikawa Y."/>
            <person name="Idonuma A."/>
            <person name="Iijima M."/>
            <person name="Ikeda M."/>
            <person name="Ikeno M."/>
            <person name="Ito K."/>
            <person name="Ito S."/>
            <person name="Ito T."/>
            <person name="Ito Y."/>
            <person name="Ito Y."/>
            <person name="Iwabuchi A."/>
            <person name="Kamiya K."/>
            <person name="Karasawa W."/>
            <person name="Kurita K."/>
            <person name="Katagiri S."/>
            <person name="Kikuta A."/>
            <person name="Kobayashi H."/>
            <person name="Kobayashi N."/>
            <person name="Machita K."/>
            <person name="Maehara T."/>
            <person name="Masukawa M."/>
            <person name="Mizubayashi T."/>
            <person name="Mukai Y."/>
            <person name="Nagasaki H."/>
            <person name="Nagata Y."/>
            <person name="Naito S."/>
            <person name="Nakashima M."/>
            <person name="Nakama Y."/>
            <person name="Nakamichi Y."/>
            <person name="Nakamura M."/>
            <person name="Meguro A."/>
            <person name="Negishi M."/>
            <person name="Ohta I."/>
            <person name="Ohta T."/>
            <person name="Okamoto M."/>
            <person name="Ono N."/>
            <person name="Saji S."/>
            <person name="Sakaguchi M."/>
            <person name="Sakai K."/>
            <person name="Shibata M."/>
            <person name="Shimokawa T."/>
            <person name="Song J."/>
            <person name="Takazaki Y."/>
            <person name="Terasawa K."/>
            <person name="Tsugane M."/>
            <person name="Tsuji K."/>
            <person name="Ueda S."/>
            <person name="Waki K."/>
            <person name="Yamagata H."/>
            <person name="Yamamoto M."/>
            <person name="Yamamoto S."/>
            <person name="Yamane H."/>
            <person name="Yoshiki S."/>
            <person name="Yoshihara R."/>
            <person name="Yukawa K."/>
            <person name="Zhong H."/>
            <person name="Yano M."/>
            <person name="Yuan Q."/>
            <person name="Ouyang S."/>
            <person name="Liu J."/>
            <person name="Jones K.M."/>
            <person name="Gansberger K."/>
            <person name="Moffat K."/>
            <person name="Hill J."/>
            <person name="Bera J."/>
            <person name="Fadrosh D."/>
            <person name="Jin S."/>
            <person name="Johri S."/>
            <person name="Kim M."/>
            <person name="Overton L."/>
            <person name="Reardon M."/>
            <person name="Tsitrin T."/>
            <person name="Vuong H."/>
            <person name="Weaver B."/>
            <person name="Ciecko A."/>
            <person name="Tallon L."/>
            <person name="Jackson J."/>
            <person name="Pai G."/>
            <person name="Aken S.V."/>
            <person name="Utterback T."/>
            <person name="Reidmuller S."/>
            <person name="Feldblyum T."/>
            <person name="Hsiao J."/>
            <person name="Zismann V."/>
            <person name="Iobst S."/>
            <person name="de Vazeille A.R."/>
            <person name="Buell C.R."/>
            <person name="Ying K."/>
            <person name="Li Y."/>
            <person name="Lu T."/>
            <person name="Huang Y."/>
            <person name="Zhao Q."/>
            <person name="Feng Q."/>
            <person name="Zhang L."/>
            <person name="Zhu J."/>
            <person name="Weng Q."/>
            <person name="Mu J."/>
            <person name="Lu Y."/>
            <person name="Fan D."/>
            <person name="Liu Y."/>
            <person name="Guan J."/>
            <person name="Zhang Y."/>
            <person name="Yu S."/>
            <person name="Liu X."/>
            <person name="Zhang Y."/>
            <person name="Hong G."/>
            <person name="Han B."/>
            <person name="Choisne N."/>
            <person name="Demange N."/>
            <person name="Orjeda G."/>
            <person name="Samain S."/>
            <person name="Cattolico L."/>
            <person name="Pelletier E."/>
            <person name="Couloux A."/>
            <person name="Segurens B."/>
            <person name="Wincker P."/>
            <person name="D'Hont A."/>
            <person name="Scarpelli C."/>
            <person name="Weissenbach J."/>
            <person name="Salanoubat M."/>
            <person name="Quetier F."/>
            <person name="Yu Y."/>
            <person name="Kim H.R."/>
            <person name="Rambo T."/>
            <person name="Currie J."/>
            <person name="Collura K."/>
            <person name="Luo M."/>
            <person name="Yang T."/>
            <person name="Ammiraju J.S.S."/>
            <person name="Engler F."/>
            <person name="Soderlund C."/>
            <person name="Wing R.A."/>
            <person name="Palmer L.E."/>
            <person name="de la Bastide M."/>
            <person name="Spiegel L."/>
            <person name="Nascimento L."/>
            <person name="Zutavern T."/>
            <person name="O'Shaughnessy A."/>
            <person name="Dike S."/>
            <person name="Dedhia N."/>
            <person name="Preston R."/>
            <person name="Balija V."/>
            <person name="McCombie W.R."/>
            <person name="Chow T."/>
            <person name="Chen H."/>
            <person name="Chung M."/>
            <person name="Chen C."/>
            <person name="Shaw J."/>
            <person name="Wu H."/>
            <person name="Hsiao K."/>
            <person name="Chao Y."/>
            <person name="Chu M."/>
            <person name="Cheng C."/>
            <person name="Hour A."/>
            <person name="Lee P."/>
            <person name="Lin S."/>
            <person name="Lin Y."/>
            <person name="Liou J."/>
            <person name="Liu S."/>
            <person name="Hsing Y."/>
            <person name="Raghuvanshi S."/>
            <person name="Mohanty A."/>
            <person name="Bharti A.K."/>
            <person name="Gaur A."/>
            <person name="Gupta V."/>
            <person name="Kumar D."/>
            <person name="Ravi V."/>
            <person name="Vij S."/>
            <person name="Kapur A."/>
            <person name="Khurana P."/>
            <person name="Khurana P."/>
            <person name="Khurana J.P."/>
            <person name="Tyagi A.K."/>
            <person name="Gaikwad K."/>
            <person name="Singh A."/>
            <person name="Dalal V."/>
            <person name="Srivastava S."/>
            <person name="Dixit A."/>
            <person name="Pal A.K."/>
            <person name="Ghazi I.A."/>
            <person name="Yadav M."/>
            <person name="Pandit A."/>
            <person name="Bhargava A."/>
            <person name="Sureshbabu K."/>
            <person name="Batra K."/>
            <person name="Sharma T.R."/>
            <person name="Mohapatra T."/>
            <person name="Singh N.K."/>
            <person name="Messing J."/>
            <person name="Nelson A.B."/>
            <person name="Fuks G."/>
            <person name="Kavchok S."/>
            <person name="Keizer G."/>
            <person name="Linton E."/>
            <person name="Llaca V."/>
            <person name="Song R."/>
            <person name="Tanyolac B."/>
            <person name="Young S."/>
            <person name="Ho-Il K."/>
            <person name="Hahn J.H."/>
            <person name="Sangsakoo G."/>
            <person name="Vanavichit A."/>
            <person name="de Mattos Luiz.A.T."/>
            <person name="Zimmer P.D."/>
            <person name="Malone G."/>
            <person name="Dellagostin O."/>
            <person name="de Oliveira A.C."/>
            <person name="Bevan M."/>
            <person name="Bancroft I."/>
            <person name="Minx P."/>
            <person name="Cordum H."/>
            <person name="Wilson R."/>
            <person name="Cheng Z."/>
            <person name="Jin W."/>
            <person name="Jiang J."/>
            <person name="Leong S.A."/>
            <person name="Iwama H."/>
            <person name="Gojobori T."/>
            <person name="Itoh T."/>
            <person name="Niimura Y."/>
            <person name="Fujii Y."/>
            <person name="Habara T."/>
            <person name="Sakai H."/>
            <person name="Sato Y."/>
            <person name="Wilson G."/>
            <person name="Kumar K."/>
            <person name="McCouch S."/>
            <person name="Juretic N."/>
            <person name="Hoen D."/>
            <person name="Wright S."/>
            <person name="Bruskiewich R."/>
            <person name="Bureau T."/>
            <person name="Miyao A."/>
            <person name="Hirochika H."/>
            <person name="Nishikawa T."/>
            <person name="Kadowaki K."/>
            <person name="Sugiura M."/>
            <person name="Burr B."/>
            <person name="Sasaki T."/>
        </authorList>
    </citation>
    <scope>NUCLEOTIDE SEQUENCE [LARGE SCALE GENOMIC DNA]</scope>
    <source>
        <strain evidence="4">cv. Nipponbare</strain>
    </source>
</reference>
<evidence type="ECO:0000313" key="4">
    <source>
        <dbReference type="Proteomes" id="UP000059680"/>
    </source>
</evidence>
<evidence type="ECO:0000256" key="2">
    <source>
        <dbReference type="SAM" id="Phobius"/>
    </source>
</evidence>
<evidence type="ECO:0000313" key="3">
    <source>
        <dbReference type="EMBL" id="BAT05106.1"/>
    </source>
</evidence>
<feature type="transmembrane region" description="Helical" evidence="2">
    <location>
        <begin position="84"/>
        <end position="106"/>
    </location>
</feature>
<evidence type="ECO:0000256" key="1">
    <source>
        <dbReference type="SAM" id="MobiDB-lite"/>
    </source>
</evidence>
<dbReference type="AlphaFoldDB" id="A0A0N7KPQ9"/>
<keyword evidence="4" id="KW-1185">Reference proteome</keyword>
<keyword evidence="2" id="KW-0812">Transmembrane</keyword>
<dbReference type="Proteomes" id="UP000059680">
    <property type="component" value="Chromosome 8"/>
</dbReference>
<organism evidence="3 4">
    <name type="scientific">Oryza sativa subsp. japonica</name>
    <name type="common">Rice</name>
    <dbReference type="NCBI Taxonomy" id="39947"/>
    <lineage>
        <taxon>Eukaryota</taxon>
        <taxon>Viridiplantae</taxon>
        <taxon>Streptophyta</taxon>
        <taxon>Embryophyta</taxon>
        <taxon>Tracheophyta</taxon>
        <taxon>Spermatophyta</taxon>
        <taxon>Magnoliopsida</taxon>
        <taxon>Liliopsida</taxon>
        <taxon>Poales</taxon>
        <taxon>Poaceae</taxon>
        <taxon>BOP clade</taxon>
        <taxon>Oryzoideae</taxon>
        <taxon>Oryzeae</taxon>
        <taxon>Oryzinae</taxon>
        <taxon>Oryza</taxon>
        <taxon>Oryza sativa</taxon>
    </lineage>
</organism>
<dbReference type="PaxDb" id="39947-A0A0N7KPQ9"/>
<protein>
    <submittedName>
        <fullName evidence="3">Os08g0360201 protein</fullName>
    </submittedName>
</protein>
<feature type="compositionally biased region" description="Basic and acidic residues" evidence="1">
    <location>
        <begin position="50"/>
        <end position="60"/>
    </location>
</feature>
<sequence>MRPVEVKEALVGCASEFLNVDPEATIGNLLLWEEEQQGGGAQEEEEEGAEEHGGDGEARHGRLPNLALLASDGRSHHGLAHSVCFTYSLPLLPFFTSTTILLGLSIMKLDVDKSGDNAGAAGLLLLLVAPAVSVIGILLWLARARSNLEPACPHPQLPLPTPDHLRLEACRPPPCARPVQHRVCQPAACHCAFLRAHY</sequence>
<feature type="transmembrane region" description="Helical" evidence="2">
    <location>
        <begin position="118"/>
        <end position="141"/>
    </location>
</feature>
<keyword evidence="2" id="KW-0472">Membrane</keyword>
<reference evidence="3 4" key="2">
    <citation type="journal article" date="2013" name="Plant Cell Physiol.">
        <title>Rice Annotation Project Database (RAP-DB): an integrative and interactive database for rice genomics.</title>
        <authorList>
            <person name="Sakai H."/>
            <person name="Lee S.S."/>
            <person name="Tanaka T."/>
            <person name="Numa H."/>
            <person name="Kim J."/>
            <person name="Kawahara Y."/>
            <person name="Wakimoto H."/>
            <person name="Yang C.C."/>
            <person name="Iwamoto M."/>
            <person name="Abe T."/>
            <person name="Yamada Y."/>
            <person name="Muto A."/>
            <person name="Inokuchi H."/>
            <person name="Ikemura T."/>
            <person name="Matsumoto T."/>
            <person name="Sasaki T."/>
            <person name="Itoh T."/>
        </authorList>
    </citation>
    <scope>NUCLEOTIDE SEQUENCE [LARGE SCALE GENOMIC DNA]</scope>
    <source>
        <strain evidence="4">cv. Nipponbare</strain>
    </source>
</reference>
<feature type="region of interest" description="Disordered" evidence="1">
    <location>
        <begin position="35"/>
        <end position="60"/>
    </location>
</feature>
<reference evidence="3 4" key="3">
    <citation type="journal article" date="2013" name="Rice">
        <title>Improvement of the Oryza sativa Nipponbare reference genome using next generation sequence and optical map data.</title>
        <authorList>
            <person name="Kawahara Y."/>
            <person name="de la Bastide M."/>
            <person name="Hamilton J.P."/>
            <person name="Kanamori H."/>
            <person name="McCombie W.R."/>
            <person name="Ouyang S."/>
            <person name="Schwartz D.C."/>
            <person name="Tanaka T."/>
            <person name="Wu J."/>
            <person name="Zhou S."/>
            <person name="Childs K.L."/>
            <person name="Davidson R.M."/>
            <person name="Lin H."/>
            <person name="Quesada-Ocampo L."/>
            <person name="Vaillancourt B."/>
            <person name="Sakai H."/>
            <person name="Lee S.S."/>
            <person name="Kim J."/>
            <person name="Numa H."/>
            <person name="Itoh T."/>
            <person name="Buell C.R."/>
            <person name="Matsumoto T."/>
        </authorList>
    </citation>
    <scope>NUCLEOTIDE SEQUENCE [LARGE SCALE GENOMIC DNA]</scope>
    <source>
        <strain evidence="4">cv. Nipponbare</strain>
    </source>
</reference>
<dbReference type="EMBL" id="AP014964">
    <property type="protein sequence ID" value="BAT05106.1"/>
    <property type="molecule type" value="Genomic_DNA"/>
</dbReference>
<accession>A0A0N7KPQ9</accession>
<feature type="compositionally biased region" description="Acidic residues" evidence="1">
    <location>
        <begin position="35"/>
        <end position="49"/>
    </location>
</feature>